<dbReference type="AlphaFoldDB" id="A0A4Y2NLD4"/>
<organism evidence="2 3">
    <name type="scientific">Araneus ventricosus</name>
    <name type="common">Orbweaver spider</name>
    <name type="synonym">Epeira ventricosa</name>
    <dbReference type="NCBI Taxonomy" id="182803"/>
    <lineage>
        <taxon>Eukaryota</taxon>
        <taxon>Metazoa</taxon>
        <taxon>Ecdysozoa</taxon>
        <taxon>Arthropoda</taxon>
        <taxon>Chelicerata</taxon>
        <taxon>Arachnida</taxon>
        <taxon>Araneae</taxon>
        <taxon>Araneomorphae</taxon>
        <taxon>Entelegynae</taxon>
        <taxon>Araneoidea</taxon>
        <taxon>Araneidae</taxon>
        <taxon>Araneus</taxon>
    </lineage>
</organism>
<dbReference type="Proteomes" id="UP000499080">
    <property type="component" value="Unassembled WGS sequence"/>
</dbReference>
<proteinExistence type="predicted"/>
<accession>A0A4Y2NLD4</accession>
<feature type="compositionally biased region" description="Low complexity" evidence="1">
    <location>
        <begin position="157"/>
        <end position="168"/>
    </location>
</feature>
<feature type="compositionally biased region" description="Polar residues" evidence="1">
    <location>
        <begin position="120"/>
        <end position="131"/>
    </location>
</feature>
<reference evidence="2 3" key="1">
    <citation type="journal article" date="2019" name="Sci. Rep.">
        <title>Orb-weaving spider Araneus ventricosus genome elucidates the spidroin gene catalogue.</title>
        <authorList>
            <person name="Kono N."/>
            <person name="Nakamura H."/>
            <person name="Ohtoshi R."/>
            <person name="Moran D.A.P."/>
            <person name="Shinohara A."/>
            <person name="Yoshida Y."/>
            <person name="Fujiwara M."/>
            <person name="Mori M."/>
            <person name="Tomita M."/>
            <person name="Arakawa K."/>
        </authorList>
    </citation>
    <scope>NUCLEOTIDE SEQUENCE [LARGE SCALE GENOMIC DNA]</scope>
</reference>
<feature type="region of interest" description="Disordered" evidence="1">
    <location>
        <begin position="120"/>
        <end position="170"/>
    </location>
</feature>
<feature type="region of interest" description="Disordered" evidence="1">
    <location>
        <begin position="192"/>
        <end position="255"/>
    </location>
</feature>
<evidence type="ECO:0000256" key="1">
    <source>
        <dbReference type="SAM" id="MobiDB-lite"/>
    </source>
</evidence>
<protein>
    <submittedName>
        <fullName evidence="2">Uncharacterized protein</fullName>
    </submittedName>
</protein>
<feature type="compositionally biased region" description="Basic and acidic residues" evidence="1">
    <location>
        <begin position="192"/>
        <end position="204"/>
    </location>
</feature>
<evidence type="ECO:0000313" key="2">
    <source>
        <dbReference type="EMBL" id="GBN39664.1"/>
    </source>
</evidence>
<comment type="caution">
    <text evidence="2">The sequence shown here is derived from an EMBL/GenBank/DDBJ whole genome shotgun (WGS) entry which is preliminary data.</text>
</comment>
<dbReference type="EMBL" id="BGPR01009385">
    <property type="protein sequence ID" value="GBN39664.1"/>
    <property type="molecule type" value="Genomic_DNA"/>
</dbReference>
<feature type="compositionally biased region" description="Polar residues" evidence="1">
    <location>
        <begin position="140"/>
        <end position="156"/>
    </location>
</feature>
<name>A0A4Y2NLD4_ARAVE</name>
<keyword evidence="3" id="KW-1185">Reference proteome</keyword>
<sequence>MPAKRHMLRTDTSQGVKVVLVRAKLRVVPLKQLETEVELRLESSMVAMETKLLSALEKMPAAYLVPGTIRELEKLMQPKRATWSAITIVSFSFCACKIKACQSANNNQITIDTASKFWKTSPNKAHSSDSGNAHHKNKTDTSAKTVHSTSDASDGNSSDTDSDLTVTSAPDASSVGQISSVLLLFNRARSKSEQSQKLKQDKRGLSQMDIPSKLKKSAHQNSVSLGLADRGSPQGLSGHFWWRAPSARSQTSSIR</sequence>
<evidence type="ECO:0000313" key="3">
    <source>
        <dbReference type="Proteomes" id="UP000499080"/>
    </source>
</evidence>
<gene>
    <name evidence="2" type="ORF">AVEN_114666_1</name>
</gene>